<reference evidence="2 3" key="1">
    <citation type="submission" date="2021-03" db="EMBL/GenBank/DDBJ databases">
        <title>Antimicrobial resistance genes in bacteria isolated from Japanese honey, and their potential for conferring macrolide and lincosamide resistance in the American foulbrood pathogen Paenibacillus larvae.</title>
        <authorList>
            <person name="Okamoto M."/>
            <person name="Kumagai M."/>
            <person name="Kanamori H."/>
            <person name="Takamatsu D."/>
        </authorList>
    </citation>
    <scope>NUCLEOTIDE SEQUENCE [LARGE SCALE GENOMIC DNA]</scope>
    <source>
        <strain evidence="2 3">J42TS3</strain>
    </source>
</reference>
<keyword evidence="3" id="KW-1185">Reference proteome</keyword>
<dbReference type="EMBL" id="BOSL01000003">
    <property type="protein sequence ID" value="GIP52341.1"/>
    <property type="molecule type" value="Genomic_DNA"/>
</dbReference>
<dbReference type="PIRSF" id="PIRSF034852">
    <property type="entry name" value="UCP034852"/>
    <property type="match status" value="1"/>
</dbReference>
<comment type="caution">
    <text evidence="2">The sequence shown here is derived from an EMBL/GenBank/DDBJ whole genome shotgun (WGS) entry which is preliminary data.</text>
</comment>
<dbReference type="InterPro" id="IPR035903">
    <property type="entry name" value="HesB-like_dom_sf"/>
</dbReference>
<evidence type="ECO:0000313" key="2">
    <source>
        <dbReference type="EMBL" id="GIP52341.1"/>
    </source>
</evidence>
<dbReference type="InterPro" id="IPR008326">
    <property type="entry name" value="PdhI-like"/>
</dbReference>
<accession>A0ABQ4M8M6</accession>
<comment type="similarity">
    <text evidence="1">Belongs to the HesB/IscA family.</text>
</comment>
<evidence type="ECO:0008006" key="4">
    <source>
        <dbReference type="Google" id="ProtNLM"/>
    </source>
</evidence>
<sequence>MIEISRDAANWFKKELSLEEGQTVRLFARYSAGGKIHPGFSLGIQVEEPVFPGLSSTVEGITFFMEEHDQWYLDGHKLKVVYNAAEDDIDYEYEN</sequence>
<organism evidence="2 3">
    <name type="scientific">Paenibacillus vini</name>
    <dbReference type="NCBI Taxonomy" id="1476024"/>
    <lineage>
        <taxon>Bacteria</taxon>
        <taxon>Bacillati</taxon>
        <taxon>Bacillota</taxon>
        <taxon>Bacilli</taxon>
        <taxon>Bacillales</taxon>
        <taxon>Paenibacillaceae</taxon>
        <taxon>Paenibacillus</taxon>
    </lineage>
</organism>
<evidence type="ECO:0000313" key="3">
    <source>
        <dbReference type="Proteomes" id="UP000679992"/>
    </source>
</evidence>
<proteinExistence type="inferred from homology"/>
<name>A0ABQ4M8M6_9BACL</name>
<dbReference type="Proteomes" id="UP000679992">
    <property type="component" value="Unassembled WGS sequence"/>
</dbReference>
<gene>
    <name evidence="2" type="ORF">J42TS3_13760</name>
</gene>
<protein>
    <recommendedName>
        <fullName evidence="4">FeS cluster biogenesis domain-containing protein</fullName>
    </recommendedName>
</protein>
<dbReference type="SUPFAM" id="SSF89360">
    <property type="entry name" value="HesB-like domain"/>
    <property type="match status" value="1"/>
</dbReference>
<evidence type="ECO:0000256" key="1">
    <source>
        <dbReference type="ARBA" id="ARBA00006718"/>
    </source>
</evidence>
<dbReference type="RefSeq" id="WP_211021443.1">
    <property type="nucleotide sequence ID" value="NZ_BOSL01000003.1"/>
</dbReference>